<dbReference type="AlphaFoldDB" id="A0A1I4UBS0"/>
<feature type="compositionally biased region" description="Low complexity" evidence="1">
    <location>
        <begin position="128"/>
        <end position="166"/>
    </location>
</feature>
<feature type="region of interest" description="Disordered" evidence="1">
    <location>
        <begin position="69"/>
        <end position="103"/>
    </location>
</feature>
<dbReference type="Proteomes" id="UP000242222">
    <property type="component" value="Unassembled WGS sequence"/>
</dbReference>
<keyword evidence="3" id="KW-1185">Reference proteome</keyword>
<sequence>MRIIKHIIPLSLVISSNIKAYDYKEKNFTVINPGTTENYDLATLDILSVLRENAKEANKSHIKKEYNDMGKSESNFNRSGPSGVDNSVTISSTNNKPDLSGNENYFNNHYNNYYNNFYNNFYNNQYNNNYNNHYNNDYNNNYNNNHHNNNGNNNGNNNNNNNGNNNKKSYTERKFS</sequence>
<evidence type="ECO:0000313" key="3">
    <source>
        <dbReference type="Proteomes" id="UP000242222"/>
    </source>
</evidence>
<evidence type="ECO:0000256" key="1">
    <source>
        <dbReference type="SAM" id="MobiDB-lite"/>
    </source>
</evidence>
<evidence type="ECO:0000313" key="2">
    <source>
        <dbReference type="EMBL" id="SFM86404.1"/>
    </source>
</evidence>
<proteinExistence type="predicted"/>
<name>A0A1I4UBS0_9GAMM</name>
<dbReference type="EMBL" id="FOVC01000001">
    <property type="protein sequence ID" value="SFM86404.1"/>
    <property type="molecule type" value="Genomic_DNA"/>
</dbReference>
<accession>A0A1I4UBS0</accession>
<feature type="region of interest" description="Disordered" evidence="1">
    <location>
        <begin position="128"/>
        <end position="176"/>
    </location>
</feature>
<organism evidence="2 3">
    <name type="scientific">Izhakiella capsodis</name>
    <dbReference type="NCBI Taxonomy" id="1367852"/>
    <lineage>
        <taxon>Bacteria</taxon>
        <taxon>Pseudomonadati</taxon>
        <taxon>Pseudomonadota</taxon>
        <taxon>Gammaproteobacteria</taxon>
        <taxon>Enterobacterales</taxon>
        <taxon>Erwiniaceae</taxon>
        <taxon>Izhakiella</taxon>
    </lineage>
</organism>
<protein>
    <submittedName>
        <fullName evidence="2">Uncharacterized protein</fullName>
    </submittedName>
</protein>
<dbReference type="RefSeq" id="WP_092873533.1">
    <property type="nucleotide sequence ID" value="NZ_FOVC01000001.1"/>
</dbReference>
<feature type="compositionally biased region" description="Polar residues" evidence="1">
    <location>
        <begin position="72"/>
        <end position="97"/>
    </location>
</feature>
<gene>
    <name evidence="2" type="ORF">SAMN05216516_10129</name>
</gene>
<reference evidence="3" key="1">
    <citation type="submission" date="2016-10" db="EMBL/GenBank/DDBJ databases">
        <authorList>
            <person name="Varghese N."/>
            <person name="Submissions S."/>
        </authorList>
    </citation>
    <scope>NUCLEOTIDE SEQUENCE [LARGE SCALE GENOMIC DNA]</scope>
    <source>
        <strain evidence="3">N6PO6</strain>
    </source>
</reference>